<dbReference type="Gene3D" id="3.40.190.290">
    <property type="match status" value="1"/>
</dbReference>
<dbReference type="EMBL" id="CP117418">
    <property type="protein sequence ID" value="WCT79813.1"/>
    <property type="molecule type" value="Genomic_DNA"/>
</dbReference>
<dbReference type="PROSITE" id="PS50931">
    <property type="entry name" value="HTH_LYSR"/>
    <property type="match status" value="1"/>
</dbReference>
<dbReference type="PANTHER" id="PTHR30537">
    <property type="entry name" value="HTH-TYPE TRANSCRIPTIONAL REGULATOR"/>
    <property type="match status" value="1"/>
</dbReference>
<name>A0ABY7U2U6_9SPHN</name>
<dbReference type="Proteomes" id="UP001218231">
    <property type="component" value="Plasmid unnamed1"/>
</dbReference>
<dbReference type="Pfam" id="PF00126">
    <property type="entry name" value="HTH_1"/>
    <property type="match status" value="1"/>
</dbReference>
<accession>A0ABY7U2U6</accession>
<evidence type="ECO:0000259" key="5">
    <source>
        <dbReference type="PROSITE" id="PS50931"/>
    </source>
</evidence>
<dbReference type="Pfam" id="PF03466">
    <property type="entry name" value="LysR_substrate"/>
    <property type="match status" value="1"/>
</dbReference>
<keyword evidence="7" id="KW-1185">Reference proteome</keyword>
<evidence type="ECO:0000256" key="1">
    <source>
        <dbReference type="ARBA" id="ARBA00009437"/>
    </source>
</evidence>
<gene>
    <name evidence="6" type="ORF">PQ457_17250</name>
</gene>
<evidence type="ECO:0000256" key="3">
    <source>
        <dbReference type="ARBA" id="ARBA00023125"/>
    </source>
</evidence>
<sequence>MDDKLEINNVIAMMSFAEVVSTGSFSAAATSLGYSKAAVSRQISRLEASVGMKLLERNTRTVTLTPVGREMYARCARIVDEVNEANRVMNGMQQKPRGDLKVNAPVVSSLFDLTKIIPRFLQAYSDIRLFINLSDSRADLLKGRFDVSFWIGEPYDANLDSVMLREYPMVLVASPAYLDRVGRPKAASDLKEHVCISETHLSQLGEWRLSKDVTVAIGRGPLTSNSVRMAREASLQDLGVSYMPRFLVADDIDAGRLEVLLPDLVTETIPLHLLFPKGSYMLSKVRAFVDFVASEVREGPAASVGGGIALTQAY</sequence>
<evidence type="ECO:0000313" key="7">
    <source>
        <dbReference type="Proteomes" id="UP001218231"/>
    </source>
</evidence>
<evidence type="ECO:0000313" key="6">
    <source>
        <dbReference type="EMBL" id="WCT79813.1"/>
    </source>
</evidence>
<keyword evidence="3" id="KW-0238">DNA-binding</keyword>
<dbReference type="PANTHER" id="PTHR30537:SF58">
    <property type="entry name" value="HTH-TYPE TRANSCRIPTIONAL REGULATOR PERR"/>
    <property type="match status" value="1"/>
</dbReference>
<dbReference type="InterPro" id="IPR036388">
    <property type="entry name" value="WH-like_DNA-bd_sf"/>
</dbReference>
<evidence type="ECO:0000256" key="2">
    <source>
        <dbReference type="ARBA" id="ARBA00023015"/>
    </source>
</evidence>
<evidence type="ECO:0000256" key="4">
    <source>
        <dbReference type="ARBA" id="ARBA00023163"/>
    </source>
</evidence>
<dbReference type="CDD" id="cd08422">
    <property type="entry name" value="PBP2_CrgA_like"/>
    <property type="match status" value="1"/>
</dbReference>
<keyword evidence="2" id="KW-0805">Transcription regulation</keyword>
<dbReference type="SUPFAM" id="SSF53850">
    <property type="entry name" value="Periplasmic binding protein-like II"/>
    <property type="match status" value="1"/>
</dbReference>
<proteinExistence type="inferred from homology"/>
<dbReference type="InterPro" id="IPR036390">
    <property type="entry name" value="WH_DNA-bd_sf"/>
</dbReference>
<dbReference type="InterPro" id="IPR005119">
    <property type="entry name" value="LysR_subst-bd"/>
</dbReference>
<dbReference type="InterPro" id="IPR000847">
    <property type="entry name" value="LysR_HTH_N"/>
</dbReference>
<dbReference type="SUPFAM" id="SSF46785">
    <property type="entry name" value="Winged helix' DNA-binding domain"/>
    <property type="match status" value="1"/>
</dbReference>
<comment type="similarity">
    <text evidence="1">Belongs to the LysR transcriptional regulatory family.</text>
</comment>
<reference evidence="6 7" key="1">
    <citation type="submission" date="2023-02" db="EMBL/GenBank/DDBJ databases">
        <title>Genome sequence of Novosphingobium humi KACC 19094.</title>
        <authorList>
            <person name="Kim S."/>
            <person name="Heo J."/>
            <person name="Kwon S.-W."/>
        </authorList>
    </citation>
    <scope>NUCLEOTIDE SEQUENCE [LARGE SCALE GENOMIC DNA]</scope>
    <source>
        <strain evidence="6 7">KACC 19094</strain>
        <plasmid evidence="6 7">unnamed1</plasmid>
    </source>
</reference>
<keyword evidence="6" id="KW-0614">Plasmid</keyword>
<geneLocation type="plasmid" evidence="6 7">
    <name>unnamed1</name>
</geneLocation>
<protein>
    <submittedName>
        <fullName evidence="6">LysR family transcriptional regulator</fullName>
    </submittedName>
</protein>
<keyword evidence="4" id="KW-0804">Transcription</keyword>
<dbReference type="Gene3D" id="1.10.10.10">
    <property type="entry name" value="Winged helix-like DNA-binding domain superfamily/Winged helix DNA-binding domain"/>
    <property type="match status" value="1"/>
</dbReference>
<dbReference type="InterPro" id="IPR058163">
    <property type="entry name" value="LysR-type_TF_proteobact-type"/>
</dbReference>
<feature type="domain" description="HTH lysR-type" evidence="5">
    <location>
        <begin position="8"/>
        <end position="65"/>
    </location>
</feature>
<organism evidence="6 7">
    <name type="scientific">Novosphingobium humi</name>
    <dbReference type="NCBI Taxonomy" id="2282397"/>
    <lineage>
        <taxon>Bacteria</taxon>
        <taxon>Pseudomonadati</taxon>
        <taxon>Pseudomonadota</taxon>
        <taxon>Alphaproteobacteria</taxon>
        <taxon>Sphingomonadales</taxon>
        <taxon>Sphingomonadaceae</taxon>
        <taxon>Novosphingobium</taxon>
    </lineage>
</organism>
<dbReference type="RefSeq" id="WP_273620084.1">
    <property type="nucleotide sequence ID" value="NZ_CP117418.1"/>
</dbReference>
<dbReference type="PRINTS" id="PR00039">
    <property type="entry name" value="HTHLYSR"/>
</dbReference>